<protein>
    <recommendedName>
        <fullName evidence="4">PEP-CTERM protein-sorting domain-containing protein</fullName>
    </recommendedName>
</protein>
<accession>A0A517U6B2</accession>
<evidence type="ECO:0000256" key="1">
    <source>
        <dbReference type="SAM" id="SignalP"/>
    </source>
</evidence>
<reference evidence="2 3" key="1">
    <citation type="submission" date="2019-02" db="EMBL/GenBank/DDBJ databases">
        <title>Deep-cultivation of Planctomycetes and their phenomic and genomic characterization uncovers novel biology.</title>
        <authorList>
            <person name="Wiegand S."/>
            <person name="Jogler M."/>
            <person name="Boedeker C."/>
            <person name="Pinto D."/>
            <person name="Vollmers J."/>
            <person name="Rivas-Marin E."/>
            <person name="Kohn T."/>
            <person name="Peeters S.H."/>
            <person name="Heuer A."/>
            <person name="Rast P."/>
            <person name="Oberbeckmann S."/>
            <person name="Bunk B."/>
            <person name="Jeske O."/>
            <person name="Meyerdierks A."/>
            <person name="Storesund J.E."/>
            <person name="Kallscheuer N."/>
            <person name="Luecker S."/>
            <person name="Lage O.M."/>
            <person name="Pohl T."/>
            <person name="Merkel B.J."/>
            <person name="Hornburger P."/>
            <person name="Mueller R.-W."/>
            <person name="Bruemmer F."/>
            <person name="Labrenz M."/>
            <person name="Spormann A.M."/>
            <person name="Op den Camp H."/>
            <person name="Overmann J."/>
            <person name="Amann R."/>
            <person name="Jetten M.S.M."/>
            <person name="Mascher T."/>
            <person name="Medema M.H."/>
            <person name="Devos D.P."/>
            <person name="Kaster A.-K."/>
            <person name="Ovreas L."/>
            <person name="Rohde M."/>
            <person name="Galperin M.Y."/>
            <person name="Jogler C."/>
        </authorList>
    </citation>
    <scope>NUCLEOTIDE SEQUENCE [LARGE SCALE GENOMIC DNA]</scope>
    <source>
        <strain evidence="2 3">I41</strain>
    </source>
</reference>
<evidence type="ECO:0000313" key="3">
    <source>
        <dbReference type="Proteomes" id="UP000317909"/>
    </source>
</evidence>
<evidence type="ECO:0000313" key="2">
    <source>
        <dbReference type="EMBL" id="QDT76167.1"/>
    </source>
</evidence>
<keyword evidence="1" id="KW-0732">Signal</keyword>
<dbReference type="EMBL" id="CP036339">
    <property type="protein sequence ID" value="QDT76167.1"/>
    <property type="molecule type" value="Genomic_DNA"/>
</dbReference>
<sequence length="275" mass="28239" precursor="true">MKAVLAAALTLVLAQAASSATFSLYAVSAGSDRTFYKVDEATGSGAALGNTGAFDQLVNDIAGDPELSDTTTLYGLLKFSGGVQTSIIGIDEKDGLVAFSNALPVQPKLLAFDNVTRQLYALTDEGASMNLYTIALVGYATQLVATVNQPLNAIEFDQNGVLYGAAGDSMVTINKTSGAVAPLFSDLSLDVTTLAFHPGENVMYGIGSQGANYSLFTIDLGTGGISTIGSTVSQPSGLTFYPDDIVPEPASSTLAVFAIGCGLSVRTRFGAAAEK</sequence>
<feature type="chain" id="PRO_5022162344" description="PEP-CTERM protein-sorting domain-containing protein" evidence="1">
    <location>
        <begin position="20"/>
        <end position="275"/>
    </location>
</feature>
<proteinExistence type="predicted"/>
<keyword evidence="3" id="KW-1185">Reference proteome</keyword>
<dbReference type="AlphaFoldDB" id="A0A517U6B2"/>
<evidence type="ECO:0008006" key="4">
    <source>
        <dbReference type="Google" id="ProtNLM"/>
    </source>
</evidence>
<dbReference type="InterPro" id="IPR011044">
    <property type="entry name" value="Quino_amine_DH_bsu"/>
</dbReference>
<organism evidence="2 3">
    <name type="scientific">Lacipirellula limnantheis</name>
    <dbReference type="NCBI Taxonomy" id="2528024"/>
    <lineage>
        <taxon>Bacteria</taxon>
        <taxon>Pseudomonadati</taxon>
        <taxon>Planctomycetota</taxon>
        <taxon>Planctomycetia</taxon>
        <taxon>Pirellulales</taxon>
        <taxon>Lacipirellulaceae</taxon>
        <taxon>Lacipirellula</taxon>
    </lineage>
</organism>
<dbReference type="RefSeq" id="WP_145435922.1">
    <property type="nucleotide sequence ID" value="NZ_CP036339.1"/>
</dbReference>
<dbReference type="KEGG" id="llh:I41_54120"/>
<dbReference type="Proteomes" id="UP000317909">
    <property type="component" value="Chromosome"/>
</dbReference>
<gene>
    <name evidence="2" type="ORF">I41_54120</name>
</gene>
<name>A0A517U6B2_9BACT</name>
<dbReference type="SUPFAM" id="SSF50969">
    <property type="entry name" value="YVTN repeat-like/Quinoprotein amine dehydrogenase"/>
    <property type="match status" value="1"/>
</dbReference>
<feature type="signal peptide" evidence="1">
    <location>
        <begin position="1"/>
        <end position="19"/>
    </location>
</feature>